<dbReference type="InterPro" id="IPR026992">
    <property type="entry name" value="DIOX_N"/>
</dbReference>
<organism evidence="6 7">
    <name type="scientific">Anisodus acutangulus</name>
    <dbReference type="NCBI Taxonomy" id="402998"/>
    <lineage>
        <taxon>Eukaryota</taxon>
        <taxon>Viridiplantae</taxon>
        <taxon>Streptophyta</taxon>
        <taxon>Embryophyta</taxon>
        <taxon>Tracheophyta</taxon>
        <taxon>Spermatophyta</taxon>
        <taxon>Magnoliopsida</taxon>
        <taxon>eudicotyledons</taxon>
        <taxon>Gunneridae</taxon>
        <taxon>Pentapetalae</taxon>
        <taxon>asterids</taxon>
        <taxon>lamiids</taxon>
        <taxon>Solanales</taxon>
        <taxon>Solanaceae</taxon>
        <taxon>Solanoideae</taxon>
        <taxon>Hyoscyameae</taxon>
        <taxon>Anisodus</taxon>
    </lineage>
</organism>
<dbReference type="EMBL" id="JAJAGQ010000009">
    <property type="protein sequence ID" value="KAJ8554575.1"/>
    <property type="molecule type" value="Genomic_DNA"/>
</dbReference>
<dbReference type="GO" id="GO:0031418">
    <property type="term" value="F:L-ascorbic acid binding"/>
    <property type="evidence" value="ECO:0007669"/>
    <property type="project" value="UniProtKB-KW"/>
</dbReference>
<dbReference type="Pfam" id="PF14226">
    <property type="entry name" value="DIOX_N"/>
    <property type="match status" value="1"/>
</dbReference>
<keyword evidence="2" id="KW-0847">Vitamin C</keyword>
<keyword evidence="3" id="KW-0560">Oxidoreductase</keyword>
<evidence type="ECO:0000256" key="1">
    <source>
        <dbReference type="ARBA" id="ARBA00022723"/>
    </source>
</evidence>
<dbReference type="OrthoDB" id="1302766at2759"/>
<evidence type="ECO:0000256" key="2">
    <source>
        <dbReference type="ARBA" id="ARBA00022896"/>
    </source>
</evidence>
<reference evidence="7" key="1">
    <citation type="journal article" date="2023" name="Proc. Natl. Acad. Sci. U.S.A.">
        <title>Genomic and structural basis for evolution of tropane alkaloid biosynthesis.</title>
        <authorList>
            <person name="Wanga Y.-J."/>
            <person name="Taina T."/>
            <person name="Yua J.-Y."/>
            <person name="Lia J."/>
            <person name="Xua B."/>
            <person name="Chenc J."/>
            <person name="D'Auriad J.C."/>
            <person name="Huanga J.-P."/>
            <person name="Huanga S.-X."/>
        </authorList>
    </citation>
    <scope>NUCLEOTIDE SEQUENCE [LARGE SCALE GENOMIC DNA]</scope>
    <source>
        <strain evidence="7">cv. KIB-2019</strain>
    </source>
</reference>
<dbReference type="InterPro" id="IPR050295">
    <property type="entry name" value="Plant_2OG-oxidoreductases"/>
</dbReference>
<evidence type="ECO:0000256" key="4">
    <source>
        <dbReference type="ARBA" id="ARBA00023004"/>
    </source>
</evidence>
<dbReference type="Gene3D" id="2.60.120.330">
    <property type="entry name" value="B-lactam Antibiotic, Isopenicillin N Synthase, Chain"/>
    <property type="match status" value="1"/>
</dbReference>
<dbReference type="AlphaFoldDB" id="A0A9Q1MED4"/>
<dbReference type="InterPro" id="IPR027443">
    <property type="entry name" value="IPNS-like_sf"/>
</dbReference>
<feature type="domain" description="Non-haem dioxygenase N-terminal" evidence="5">
    <location>
        <begin position="5"/>
        <end position="95"/>
    </location>
</feature>
<dbReference type="SUPFAM" id="SSF51197">
    <property type="entry name" value="Clavaminate synthase-like"/>
    <property type="match status" value="1"/>
</dbReference>
<comment type="caution">
    <text evidence="6">The sequence shown here is derived from an EMBL/GenBank/DDBJ whole genome shotgun (WGS) entry which is preliminary data.</text>
</comment>
<keyword evidence="7" id="KW-1185">Reference proteome</keyword>
<evidence type="ECO:0000313" key="6">
    <source>
        <dbReference type="EMBL" id="KAJ8554575.1"/>
    </source>
</evidence>
<dbReference type="GO" id="GO:0046872">
    <property type="term" value="F:metal ion binding"/>
    <property type="evidence" value="ECO:0007669"/>
    <property type="project" value="UniProtKB-KW"/>
</dbReference>
<sequence length="174" mass="20033">MENFPIINLEKLNGAERANTMEMIKDACENWDFFELVNHGIPHEVMDTGEKMTKGHYKKCMEQRFKELVASKGLEAVQAEVTDLDWESTFFLRHLPAFNISQVPDLDDKYSKGLEAVQAEVTDLDWESTFFLRHLPVSNISEVSDLDEEYIEVMRDFAKRLEKLAEKGVTGLAL</sequence>
<evidence type="ECO:0000259" key="5">
    <source>
        <dbReference type="Pfam" id="PF14226"/>
    </source>
</evidence>
<dbReference type="GO" id="GO:0016706">
    <property type="term" value="F:2-oxoglutarate-dependent dioxygenase activity"/>
    <property type="evidence" value="ECO:0007669"/>
    <property type="project" value="UniProtKB-ARBA"/>
</dbReference>
<keyword evidence="4" id="KW-0408">Iron</keyword>
<accession>A0A9Q1MED4</accession>
<keyword evidence="1" id="KW-0479">Metal-binding</keyword>
<name>A0A9Q1MED4_9SOLA</name>
<protein>
    <recommendedName>
        <fullName evidence="5">Non-haem dioxygenase N-terminal domain-containing protein</fullName>
    </recommendedName>
</protein>
<dbReference type="PANTHER" id="PTHR47991">
    <property type="entry name" value="OXOGLUTARATE/IRON-DEPENDENT DIOXYGENASE"/>
    <property type="match status" value="1"/>
</dbReference>
<gene>
    <name evidence="6" type="ORF">K7X08_025253</name>
</gene>
<evidence type="ECO:0000313" key="7">
    <source>
        <dbReference type="Proteomes" id="UP001152561"/>
    </source>
</evidence>
<proteinExistence type="predicted"/>
<dbReference type="Proteomes" id="UP001152561">
    <property type="component" value="Unassembled WGS sequence"/>
</dbReference>
<evidence type="ECO:0000256" key="3">
    <source>
        <dbReference type="ARBA" id="ARBA00023002"/>
    </source>
</evidence>